<keyword evidence="11" id="KW-1185">Reference proteome</keyword>
<evidence type="ECO:0000259" key="9">
    <source>
        <dbReference type="PROSITE" id="PS50850"/>
    </source>
</evidence>
<feature type="transmembrane region" description="Helical" evidence="8">
    <location>
        <begin position="120"/>
        <end position="140"/>
    </location>
</feature>
<dbReference type="Proteomes" id="UP000019384">
    <property type="component" value="Unassembled WGS sequence"/>
</dbReference>
<feature type="transmembrane region" description="Helical" evidence="8">
    <location>
        <begin position="147"/>
        <end position="172"/>
    </location>
</feature>
<dbReference type="STRING" id="1382522.W6MUT7"/>
<evidence type="ECO:0000256" key="3">
    <source>
        <dbReference type="ARBA" id="ARBA00022448"/>
    </source>
</evidence>
<keyword evidence="6 8" id="KW-0472">Membrane</keyword>
<dbReference type="InterPro" id="IPR005828">
    <property type="entry name" value="MFS_sugar_transport-like"/>
</dbReference>
<dbReference type="GO" id="GO:0016020">
    <property type="term" value="C:membrane"/>
    <property type="evidence" value="ECO:0007669"/>
    <property type="project" value="UniProtKB-SubCell"/>
</dbReference>
<feature type="transmembrane region" description="Helical" evidence="8">
    <location>
        <begin position="401"/>
        <end position="428"/>
    </location>
</feature>
<keyword evidence="4 8" id="KW-0812">Transmembrane</keyword>
<sequence length="551" mass="60794">MKEEIEHREVAELDEEDIQSELNEKPEATEEKLSVLEQIKQAKGVLKYMLIIYVGATGVGIDALLFSLLLGDEGFRKRYGYWNEGSQSWVIKAVYQSGWNGGSQGAQIFGSLFSGQMSDVIGRLNTLRVACVIAIAAAIVEITAKTAAILVAGKVIMGLSVGIMITVVPPYLSELSPPNLRGYGAIGINFSMCFGQLLAAITVMACSKSYTDIDDKRSYTVAMAIQFILVSVFLMLSPLLPESPTLLVQKGNLDKAQANIARLYGDTTDYDKEAHFDELVAQVQKETIEHELSKQVSYLEVFKGMNLWRTFLCSVVITGQQWVGMSFVLPYINYFFENAGISSSNEKTVGNFTVAVGGNILSYFILQRFPRRGMFVGGVAFLTVSNLIIGCMTYASSSAAGYVVVVFIFLWSFVYQFSVGANAYAILVEIPSSRLLAKSISIASNVNNLVGFGLGYLIPYLYNPDEVNLGLKIQFVWMATGAVLFFVALAFLPETKGRTASEMDQMFENNVNPLHFDKVKFTVDGDIIHSTVRKGYFTWLKRKPFRSSSSD</sequence>
<dbReference type="InterPro" id="IPR005829">
    <property type="entry name" value="Sugar_transporter_CS"/>
</dbReference>
<dbReference type="PROSITE" id="PS00217">
    <property type="entry name" value="SUGAR_TRANSPORT_2"/>
    <property type="match status" value="1"/>
</dbReference>
<dbReference type="GO" id="GO:0005351">
    <property type="term" value="F:carbohydrate:proton symporter activity"/>
    <property type="evidence" value="ECO:0007669"/>
    <property type="project" value="TreeGrafter"/>
</dbReference>
<dbReference type="InterPro" id="IPR020846">
    <property type="entry name" value="MFS_dom"/>
</dbReference>
<feature type="transmembrane region" description="Helical" evidence="8">
    <location>
        <begin position="50"/>
        <end position="70"/>
    </location>
</feature>
<feature type="transmembrane region" description="Helical" evidence="8">
    <location>
        <begin position="474"/>
        <end position="492"/>
    </location>
</feature>
<feature type="transmembrane region" description="Helical" evidence="8">
    <location>
        <begin position="440"/>
        <end position="462"/>
    </location>
</feature>
<accession>W6MUT7</accession>
<evidence type="ECO:0000256" key="2">
    <source>
        <dbReference type="ARBA" id="ARBA00010992"/>
    </source>
</evidence>
<evidence type="ECO:0000256" key="8">
    <source>
        <dbReference type="SAM" id="Phobius"/>
    </source>
</evidence>
<dbReference type="HOGENOM" id="CLU_001265_11_0_1"/>
<dbReference type="PROSITE" id="PS50850">
    <property type="entry name" value="MFS"/>
    <property type="match status" value="1"/>
</dbReference>
<keyword evidence="5 8" id="KW-1133">Transmembrane helix</keyword>
<dbReference type="OrthoDB" id="2544694at2759"/>
<dbReference type="SUPFAM" id="SSF103473">
    <property type="entry name" value="MFS general substrate transporter"/>
    <property type="match status" value="1"/>
</dbReference>
<feature type="transmembrane region" description="Helical" evidence="8">
    <location>
        <begin position="373"/>
        <end position="395"/>
    </location>
</feature>
<dbReference type="PANTHER" id="PTHR48022">
    <property type="entry name" value="PLASTIDIC GLUCOSE TRANSPORTER 4"/>
    <property type="match status" value="1"/>
</dbReference>
<dbReference type="InterPro" id="IPR036259">
    <property type="entry name" value="MFS_trans_sf"/>
</dbReference>
<dbReference type="GeneID" id="34522900"/>
<dbReference type="InterPro" id="IPR003663">
    <property type="entry name" value="Sugar/inositol_transpt"/>
</dbReference>
<dbReference type="Pfam" id="PF00083">
    <property type="entry name" value="Sugar_tr"/>
    <property type="match status" value="1"/>
</dbReference>
<reference evidence="10" key="1">
    <citation type="submission" date="2013-12" db="EMBL/GenBank/DDBJ databases">
        <authorList>
            <person name="Genoscope - CEA"/>
        </authorList>
    </citation>
    <scope>NUCLEOTIDE SEQUENCE</scope>
    <source>
        <strain evidence="10">CBS 1993</strain>
    </source>
</reference>
<comment type="subcellular location">
    <subcellularLocation>
        <location evidence="1">Membrane</location>
        <topology evidence="1">Multi-pass membrane protein</topology>
    </subcellularLocation>
</comment>
<dbReference type="RefSeq" id="XP_022461512.1">
    <property type="nucleotide sequence ID" value="XM_022602240.1"/>
</dbReference>
<evidence type="ECO:0000256" key="4">
    <source>
        <dbReference type="ARBA" id="ARBA00022692"/>
    </source>
</evidence>
<keyword evidence="3 7" id="KW-0813">Transport</keyword>
<proteinExistence type="inferred from homology"/>
<protein>
    <recommendedName>
        <fullName evidence="9">Major facilitator superfamily (MFS) profile domain-containing protein</fullName>
    </recommendedName>
</protein>
<dbReference type="NCBIfam" id="TIGR00879">
    <property type="entry name" value="SP"/>
    <property type="match status" value="1"/>
</dbReference>
<organism evidence="10 11">
    <name type="scientific">Kuraishia capsulata CBS 1993</name>
    <dbReference type="NCBI Taxonomy" id="1382522"/>
    <lineage>
        <taxon>Eukaryota</taxon>
        <taxon>Fungi</taxon>
        <taxon>Dikarya</taxon>
        <taxon>Ascomycota</taxon>
        <taxon>Saccharomycotina</taxon>
        <taxon>Pichiomycetes</taxon>
        <taxon>Pichiales</taxon>
        <taxon>Pichiaceae</taxon>
        <taxon>Kuraishia</taxon>
    </lineage>
</organism>
<evidence type="ECO:0000313" key="11">
    <source>
        <dbReference type="Proteomes" id="UP000019384"/>
    </source>
</evidence>
<comment type="similarity">
    <text evidence="2 7">Belongs to the major facilitator superfamily. Sugar transporter (TC 2.A.1.1) family.</text>
</comment>
<feature type="transmembrane region" description="Helical" evidence="8">
    <location>
        <begin position="184"/>
        <end position="207"/>
    </location>
</feature>
<dbReference type="InterPro" id="IPR050360">
    <property type="entry name" value="MFS_Sugar_Transporters"/>
</dbReference>
<dbReference type="PANTHER" id="PTHR48022:SF2">
    <property type="entry name" value="PLASTIDIC GLUCOSE TRANSPORTER 4"/>
    <property type="match status" value="1"/>
</dbReference>
<evidence type="ECO:0000256" key="7">
    <source>
        <dbReference type="RuleBase" id="RU003346"/>
    </source>
</evidence>
<gene>
    <name evidence="10" type="ORF">KUCA_T00005519001</name>
</gene>
<evidence type="ECO:0000256" key="1">
    <source>
        <dbReference type="ARBA" id="ARBA00004141"/>
    </source>
</evidence>
<reference evidence="10" key="2">
    <citation type="submission" date="2014-02" db="EMBL/GenBank/DDBJ databases">
        <title>Complete DNA sequence of /Kuraishia capsulata/ illustrates novel genomic features among budding yeasts (/Saccharomycotina/).</title>
        <authorList>
            <person name="Morales L."/>
            <person name="Noel B."/>
            <person name="Porcel B."/>
            <person name="Marcet-Houben M."/>
            <person name="Hullo M-F."/>
            <person name="Sacerdot C."/>
            <person name="Tekaia F."/>
            <person name="Leh-Louis V."/>
            <person name="Despons L."/>
            <person name="Khanna V."/>
            <person name="Aury J-M."/>
            <person name="Barbe V."/>
            <person name="Couloux A."/>
            <person name="Labadie K."/>
            <person name="Pelletier E."/>
            <person name="Souciet J-L."/>
            <person name="Boekhout T."/>
            <person name="Gabaldon T."/>
            <person name="Wincker P."/>
            <person name="Dujon B."/>
        </authorList>
    </citation>
    <scope>NUCLEOTIDE SEQUENCE</scope>
    <source>
        <strain evidence="10">CBS 1993</strain>
    </source>
</reference>
<feature type="domain" description="Major facilitator superfamily (MFS) profile" evidence="9">
    <location>
        <begin position="48"/>
        <end position="496"/>
    </location>
</feature>
<feature type="transmembrane region" description="Helical" evidence="8">
    <location>
        <begin position="219"/>
        <end position="240"/>
    </location>
</feature>
<dbReference type="AlphaFoldDB" id="W6MUT7"/>
<name>W6MUT7_9ASCO</name>
<dbReference type="Gene3D" id="1.20.1250.20">
    <property type="entry name" value="MFS general substrate transporter like domains"/>
    <property type="match status" value="1"/>
</dbReference>
<evidence type="ECO:0000256" key="6">
    <source>
        <dbReference type="ARBA" id="ARBA00023136"/>
    </source>
</evidence>
<evidence type="ECO:0000313" key="10">
    <source>
        <dbReference type="EMBL" id="CDK29527.1"/>
    </source>
</evidence>
<dbReference type="EMBL" id="HG793131">
    <property type="protein sequence ID" value="CDK29527.1"/>
    <property type="molecule type" value="Genomic_DNA"/>
</dbReference>
<evidence type="ECO:0000256" key="5">
    <source>
        <dbReference type="ARBA" id="ARBA00022989"/>
    </source>
</evidence>